<dbReference type="EMBL" id="BDGG01000012">
    <property type="protein sequence ID" value="GAV05809.1"/>
    <property type="molecule type" value="Genomic_DNA"/>
</dbReference>
<sequence length="116" mass="13126">MEQMISEDNLTSDKLEAMATNDNQQKASLFGLPMPTPARAASKPPSIYLPSNLSSTVLYGKYLQFPKDGPEKGVSKNTYLKVWKQLVPHVKVRGLRSDMCNNCDQYSSRIYHCRKK</sequence>
<keyword evidence="2" id="KW-1185">Reference proteome</keyword>
<name>A0A1D1W4A7_RAMVA</name>
<dbReference type="OrthoDB" id="7488569at2759"/>
<accession>A0A1D1W4A7</accession>
<dbReference type="Proteomes" id="UP000186922">
    <property type="component" value="Unassembled WGS sequence"/>
</dbReference>
<evidence type="ECO:0000313" key="1">
    <source>
        <dbReference type="EMBL" id="GAV05809.1"/>
    </source>
</evidence>
<dbReference type="AlphaFoldDB" id="A0A1D1W4A7"/>
<protein>
    <submittedName>
        <fullName evidence="1">Uncharacterized protein</fullName>
    </submittedName>
</protein>
<proteinExistence type="predicted"/>
<evidence type="ECO:0000313" key="2">
    <source>
        <dbReference type="Proteomes" id="UP000186922"/>
    </source>
</evidence>
<organism evidence="1 2">
    <name type="scientific">Ramazzottius varieornatus</name>
    <name type="common">Water bear</name>
    <name type="synonym">Tardigrade</name>
    <dbReference type="NCBI Taxonomy" id="947166"/>
    <lineage>
        <taxon>Eukaryota</taxon>
        <taxon>Metazoa</taxon>
        <taxon>Ecdysozoa</taxon>
        <taxon>Tardigrada</taxon>
        <taxon>Eutardigrada</taxon>
        <taxon>Parachela</taxon>
        <taxon>Hypsibioidea</taxon>
        <taxon>Ramazzottiidae</taxon>
        <taxon>Ramazzottius</taxon>
    </lineage>
</organism>
<reference evidence="1 2" key="1">
    <citation type="journal article" date="2016" name="Nat. Commun.">
        <title>Extremotolerant tardigrade genome and improved radiotolerance of human cultured cells by tardigrade-unique protein.</title>
        <authorList>
            <person name="Hashimoto T."/>
            <person name="Horikawa D.D."/>
            <person name="Saito Y."/>
            <person name="Kuwahara H."/>
            <person name="Kozuka-Hata H."/>
            <person name="Shin-I T."/>
            <person name="Minakuchi Y."/>
            <person name="Ohishi K."/>
            <person name="Motoyama A."/>
            <person name="Aizu T."/>
            <person name="Enomoto A."/>
            <person name="Kondo K."/>
            <person name="Tanaka S."/>
            <person name="Hara Y."/>
            <person name="Koshikawa S."/>
            <person name="Sagara H."/>
            <person name="Miura T."/>
            <person name="Yokobori S."/>
            <person name="Miyagawa K."/>
            <person name="Suzuki Y."/>
            <person name="Kubo T."/>
            <person name="Oyama M."/>
            <person name="Kohara Y."/>
            <person name="Fujiyama A."/>
            <person name="Arakawa K."/>
            <person name="Katayama T."/>
            <person name="Toyoda A."/>
            <person name="Kunieda T."/>
        </authorList>
    </citation>
    <scope>NUCLEOTIDE SEQUENCE [LARGE SCALE GENOMIC DNA]</scope>
    <source>
        <strain evidence="1 2">YOKOZUNA-1</strain>
    </source>
</reference>
<comment type="caution">
    <text evidence="1">The sequence shown here is derived from an EMBL/GenBank/DDBJ whole genome shotgun (WGS) entry which is preliminary data.</text>
</comment>
<gene>
    <name evidence="1" type="primary">RvY_15884-1</name>
    <name evidence="1" type="synonym">RvY_15884.1</name>
    <name evidence="1" type="ORF">RvY_15884</name>
</gene>